<accession>A0A3P5ZAX4</accession>
<organism evidence="2">
    <name type="scientific">Brassica campestris</name>
    <name type="common">Field mustard</name>
    <dbReference type="NCBI Taxonomy" id="3711"/>
    <lineage>
        <taxon>Eukaryota</taxon>
        <taxon>Viridiplantae</taxon>
        <taxon>Streptophyta</taxon>
        <taxon>Embryophyta</taxon>
        <taxon>Tracheophyta</taxon>
        <taxon>Spermatophyta</taxon>
        <taxon>Magnoliopsida</taxon>
        <taxon>eudicotyledons</taxon>
        <taxon>Gunneridae</taxon>
        <taxon>Pentapetalae</taxon>
        <taxon>rosids</taxon>
        <taxon>malvids</taxon>
        <taxon>Brassicales</taxon>
        <taxon>Brassicaceae</taxon>
        <taxon>Brassiceae</taxon>
        <taxon>Brassica</taxon>
    </lineage>
</organism>
<evidence type="ECO:0000313" key="1">
    <source>
        <dbReference type="EMBL" id="CAG7875636.1"/>
    </source>
</evidence>
<feature type="non-terminal residue" evidence="2">
    <location>
        <position position="1"/>
    </location>
</feature>
<gene>
    <name evidence="2" type="ORF">BRAA05T20947Z</name>
    <name evidence="1" type="ORF">BRAPAZ1V2_A05P21570.2</name>
</gene>
<dbReference type="EMBL" id="LR031570">
    <property type="protein sequence ID" value="VDC71233.1"/>
    <property type="molecule type" value="Genomic_DNA"/>
</dbReference>
<reference evidence="2" key="1">
    <citation type="submission" date="2018-11" db="EMBL/GenBank/DDBJ databases">
        <authorList>
            <consortium name="Genoscope - CEA"/>
            <person name="William W."/>
        </authorList>
    </citation>
    <scope>NUCLEOTIDE SEQUENCE</scope>
</reference>
<name>A0A3P5ZAX4_BRACM</name>
<dbReference type="AlphaFoldDB" id="A0A3P5ZAX4"/>
<evidence type="ECO:0000313" key="2">
    <source>
        <dbReference type="EMBL" id="VDC71233.1"/>
    </source>
</evidence>
<feature type="non-terminal residue" evidence="2">
    <location>
        <position position="51"/>
    </location>
</feature>
<dbReference type="Gramene" id="A05p21570.2_BraZ1">
    <property type="protein sequence ID" value="A05p21570.2_BraZ1.CDS"/>
    <property type="gene ID" value="A05g21570.2_BraZ1"/>
</dbReference>
<dbReference type="EMBL" id="LS974621">
    <property type="protein sequence ID" value="CAG7875636.1"/>
    <property type="molecule type" value="Genomic_DNA"/>
</dbReference>
<sequence length="51" mass="6123">FWLRHWLKPLHLQINVPPLVLSCMFIRLIQFMDFKAISLLSSGQLHWFLTS</sequence>
<proteinExistence type="predicted"/>
<dbReference type="Proteomes" id="UP000694005">
    <property type="component" value="Chromosome A05"/>
</dbReference>
<protein>
    <submittedName>
        <fullName evidence="1">Uncharacterized protein</fullName>
    </submittedName>
</protein>